<accession>A0A916ZGQ9</accession>
<reference evidence="2" key="2">
    <citation type="submission" date="2020-09" db="EMBL/GenBank/DDBJ databases">
        <authorList>
            <person name="Sun Q."/>
            <person name="Zhou Y."/>
        </authorList>
    </citation>
    <scope>NUCLEOTIDE SEQUENCE</scope>
    <source>
        <strain evidence="2">CGMCC 1.15367</strain>
    </source>
</reference>
<organism evidence="2 3">
    <name type="scientific">Aureimonas endophytica</name>
    <dbReference type="NCBI Taxonomy" id="2027858"/>
    <lineage>
        <taxon>Bacteria</taxon>
        <taxon>Pseudomonadati</taxon>
        <taxon>Pseudomonadota</taxon>
        <taxon>Alphaproteobacteria</taxon>
        <taxon>Hyphomicrobiales</taxon>
        <taxon>Aurantimonadaceae</taxon>
        <taxon>Aureimonas</taxon>
    </lineage>
</organism>
<sequence>MIEPRRLSSASDDVRKLRLATGLAGLMLLLAPPHPVRAAEDGPSGDGLGTGELRKAEPDLARDFRAPPVTLAAPTFPIDPGLTDAGDAPAEAPTAEPEATEDMSPPRSRPKLDLFEGPSSGRATRQNGATTPAGPSAAPIGDTASQADGAEAGQRAAPSAPEAATGDRPDSLTLPAAASRAPRIGQVGSRLNLRTLPLRGGLTATGDEPFAPVGTRVGSFTLTSALEQSLGLSSNLDAAPGGKGGAFSDTALSARFVSDWSRHAAEIEGLANYRRNFGGDQPSDPDVALDGRLRLDIDRLTTATLRGGFEYRKENAGDLDSLSTDGESPDRFNYTSSAEIERAFGRAYARGTLAALRQTIERSDGIPRADDQDFDTYSGTLRAGYRFSPAFAPFLETGLGRRVFDEARDGAGRDRDSLIETLRGGIGFDLGEKLGGEIAAGLAHNRPDEDGADAVTSPTFDAKLSWSPRRGTDVALTAATTFDPDPAGTSTATLYEAGLAVRHRATARLALDGALTAGYRDSDLATDTEATFGISAGFSYWFNRSLALIGLASHREVERSGGNADYAVSSVKLGLKVQN</sequence>
<protein>
    <recommendedName>
        <fullName evidence="4">Outer membrane beta-barrel protein</fullName>
    </recommendedName>
</protein>
<evidence type="ECO:0000256" key="1">
    <source>
        <dbReference type="SAM" id="MobiDB-lite"/>
    </source>
</evidence>
<evidence type="ECO:0000313" key="3">
    <source>
        <dbReference type="Proteomes" id="UP000644699"/>
    </source>
</evidence>
<dbReference type="AlphaFoldDB" id="A0A916ZGQ9"/>
<dbReference type="Pfam" id="PF10082">
    <property type="entry name" value="BBP2_2"/>
    <property type="match status" value="1"/>
</dbReference>
<feature type="compositionally biased region" description="Basic and acidic residues" evidence="1">
    <location>
        <begin position="52"/>
        <end position="65"/>
    </location>
</feature>
<feature type="compositionally biased region" description="Low complexity" evidence="1">
    <location>
        <begin position="83"/>
        <end position="97"/>
    </location>
</feature>
<dbReference type="EMBL" id="BMIQ01000001">
    <property type="protein sequence ID" value="GGD95228.1"/>
    <property type="molecule type" value="Genomic_DNA"/>
</dbReference>
<dbReference type="Proteomes" id="UP000644699">
    <property type="component" value="Unassembled WGS sequence"/>
</dbReference>
<keyword evidence="3" id="KW-1185">Reference proteome</keyword>
<proteinExistence type="predicted"/>
<dbReference type="InterPro" id="IPR018759">
    <property type="entry name" value="BBP2_2"/>
</dbReference>
<feature type="compositionally biased region" description="Low complexity" evidence="1">
    <location>
        <begin position="128"/>
        <end position="139"/>
    </location>
</feature>
<gene>
    <name evidence="2" type="ORF">GCM10011390_12480</name>
</gene>
<evidence type="ECO:0000313" key="2">
    <source>
        <dbReference type="EMBL" id="GGD95228.1"/>
    </source>
</evidence>
<feature type="region of interest" description="Disordered" evidence="1">
    <location>
        <begin position="35"/>
        <end position="185"/>
    </location>
</feature>
<comment type="caution">
    <text evidence="2">The sequence shown here is derived from an EMBL/GenBank/DDBJ whole genome shotgun (WGS) entry which is preliminary data.</text>
</comment>
<reference evidence="2" key="1">
    <citation type="journal article" date="2014" name="Int. J. Syst. Evol. Microbiol.">
        <title>Complete genome sequence of Corynebacterium casei LMG S-19264T (=DSM 44701T), isolated from a smear-ripened cheese.</title>
        <authorList>
            <consortium name="US DOE Joint Genome Institute (JGI-PGF)"/>
            <person name="Walter F."/>
            <person name="Albersmeier A."/>
            <person name="Kalinowski J."/>
            <person name="Ruckert C."/>
        </authorList>
    </citation>
    <scope>NUCLEOTIDE SEQUENCE</scope>
    <source>
        <strain evidence="2">CGMCC 1.15367</strain>
    </source>
</reference>
<name>A0A916ZGQ9_9HYPH</name>
<evidence type="ECO:0008006" key="4">
    <source>
        <dbReference type="Google" id="ProtNLM"/>
    </source>
</evidence>
<dbReference type="RefSeq" id="WP_188907305.1">
    <property type="nucleotide sequence ID" value="NZ_BMIQ01000001.1"/>
</dbReference>